<dbReference type="Proteomes" id="UP001164286">
    <property type="component" value="Unassembled WGS sequence"/>
</dbReference>
<proteinExistence type="predicted"/>
<feature type="region of interest" description="Disordered" evidence="11">
    <location>
        <begin position="119"/>
        <end position="138"/>
    </location>
</feature>
<dbReference type="InterPro" id="IPR000961">
    <property type="entry name" value="AGC-kinase_C"/>
</dbReference>
<dbReference type="GO" id="GO:0005524">
    <property type="term" value="F:ATP binding"/>
    <property type="evidence" value="ECO:0007669"/>
    <property type="project" value="UniProtKB-UniRule"/>
</dbReference>
<feature type="compositionally biased region" description="Polar residues" evidence="11">
    <location>
        <begin position="1"/>
        <end position="13"/>
    </location>
</feature>
<dbReference type="CDD" id="cd05600">
    <property type="entry name" value="STKc_Sid2p_like"/>
    <property type="match status" value="1"/>
</dbReference>
<dbReference type="FunFam" id="3.30.200.20:FF:000109">
    <property type="entry name" value="Non-specific serine/threonine protein kinase"/>
    <property type="match status" value="1"/>
</dbReference>
<feature type="compositionally biased region" description="Pro residues" evidence="11">
    <location>
        <begin position="46"/>
        <end position="56"/>
    </location>
</feature>
<dbReference type="FunFam" id="1.10.510.10:FF:000446">
    <property type="entry name" value="Microtubule associated serine/threonine kinase 2"/>
    <property type="match status" value="1"/>
</dbReference>
<keyword evidence="6 14" id="KW-0418">Kinase</keyword>
<evidence type="ECO:0000256" key="8">
    <source>
        <dbReference type="ARBA" id="ARBA00047899"/>
    </source>
</evidence>
<dbReference type="InterPro" id="IPR000719">
    <property type="entry name" value="Prot_kinase_dom"/>
</dbReference>
<gene>
    <name evidence="14" type="ORF">MKK02DRAFT_23644</name>
</gene>
<evidence type="ECO:0000256" key="11">
    <source>
        <dbReference type="SAM" id="MobiDB-lite"/>
    </source>
</evidence>
<feature type="compositionally biased region" description="Polar residues" evidence="11">
    <location>
        <begin position="36"/>
        <end position="45"/>
    </location>
</feature>
<dbReference type="AlphaFoldDB" id="A0AA38LUF5"/>
<dbReference type="PROSITE" id="PS00108">
    <property type="entry name" value="PROTEIN_KINASE_ST"/>
    <property type="match status" value="1"/>
</dbReference>
<dbReference type="Gene3D" id="1.10.510.10">
    <property type="entry name" value="Transferase(Phosphotransferase) domain 1"/>
    <property type="match status" value="1"/>
</dbReference>
<evidence type="ECO:0000256" key="9">
    <source>
        <dbReference type="ARBA" id="ARBA00048679"/>
    </source>
</evidence>
<dbReference type="InterPro" id="IPR008271">
    <property type="entry name" value="Ser/Thr_kinase_AS"/>
</dbReference>
<feature type="region of interest" description="Disordered" evidence="11">
    <location>
        <begin position="1"/>
        <end position="113"/>
    </location>
</feature>
<comment type="catalytic activity">
    <reaction evidence="9">
        <text>L-seryl-[protein] + ATP = O-phospho-L-seryl-[protein] + ADP + H(+)</text>
        <dbReference type="Rhea" id="RHEA:17989"/>
        <dbReference type="Rhea" id="RHEA-COMP:9863"/>
        <dbReference type="Rhea" id="RHEA-COMP:11604"/>
        <dbReference type="ChEBI" id="CHEBI:15378"/>
        <dbReference type="ChEBI" id="CHEBI:29999"/>
        <dbReference type="ChEBI" id="CHEBI:30616"/>
        <dbReference type="ChEBI" id="CHEBI:83421"/>
        <dbReference type="ChEBI" id="CHEBI:456216"/>
        <dbReference type="EC" id="2.7.11.1"/>
    </reaction>
</comment>
<keyword evidence="4" id="KW-0808">Transferase</keyword>
<feature type="compositionally biased region" description="Basic and acidic residues" evidence="11">
    <location>
        <begin position="63"/>
        <end position="77"/>
    </location>
</feature>
<evidence type="ECO:0000256" key="7">
    <source>
        <dbReference type="ARBA" id="ARBA00022840"/>
    </source>
</evidence>
<dbReference type="InterPro" id="IPR050236">
    <property type="entry name" value="Ser_Thr_kinase_AGC"/>
</dbReference>
<dbReference type="PANTHER" id="PTHR24356:SF417">
    <property type="entry name" value="CELL CYCLE PROTEIN KINASE DBF2-RELATED"/>
    <property type="match status" value="1"/>
</dbReference>
<dbReference type="CDD" id="cd21776">
    <property type="entry name" value="MobB_Sid2p-like"/>
    <property type="match status" value="1"/>
</dbReference>
<dbReference type="GO" id="GO:0004674">
    <property type="term" value="F:protein serine/threonine kinase activity"/>
    <property type="evidence" value="ECO:0007669"/>
    <property type="project" value="UniProtKB-KW"/>
</dbReference>
<name>A0AA38LUF5_9TREE</name>
<dbReference type="Pfam" id="PF00069">
    <property type="entry name" value="Pkinase"/>
    <property type="match status" value="2"/>
</dbReference>
<dbReference type="SUPFAM" id="SSF56112">
    <property type="entry name" value="Protein kinase-like (PK-like)"/>
    <property type="match status" value="1"/>
</dbReference>
<feature type="domain" description="AGC-kinase C-terminal" evidence="13">
    <location>
        <begin position="591"/>
        <end position="670"/>
    </location>
</feature>
<dbReference type="Gene3D" id="3.30.200.20">
    <property type="entry name" value="Phosphorylase Kinase, domain 1"/>
    <property type="match status" value="1"/>
</dbReference>
<evidence type="ECO:0000256" key="6">
    <source>
        <dbReference type="ARBA" id="ARBA00022777"/>
    </source>
</evidence>
<dbReference type="GeneID" id="77725960"/>
<keyword evidence="7 10" id="KW-0067">ATP-binding</keyword>
<comment type="caution">
    <text evidence="14">The sequence shown here is derived from an EMBL/GenBank/DDBJ whole genome shotgun (WGS) entry which is preliminary data.</text>
</comment>
<dbReference type="InterPro" id="IPR017441">
    <property type="entry name" value="Protein_kinase_ATP_BS"/>
</dbReference>
<evidence type="ECO:0000256" key="10">
    <source>
        <dbReference type="PROSITE-ProRule" id="PRU10141"/>
    </source>
</evidence>
<evidence type="ECO:0000256" key="2">
    <source>
        <dbReference type="ARBA" id="ARBA00022527"/>
    </source>
</evidence>
<keyword evidence="3" id="KW-0597">Phosphoprotein</keyword>
<feature type="binding site" evidence="10">
    <location>
        <position position="319"/>
    </location>
    <ligand>
        <name>ATP</name>
        <dbReference type="ChEBI" id="CHEBI:30616"/>
    </ligand>
</feature>
<keyword evidence="2" id="KW-0723">Serine/threonine-protein kinase</keyword>
<evidence type="ECO:0000256" key="1">
    <source>
        <dbReference type="ARBA" id="ARBA00012513"/>
    </source>
</evidence>
<feature type="compositionally biased region" description="Polar residues" evidence="11">
    <location>
        <begin position="125"/>
        <end position="138"/>
    </location>
</feature>
<accession>A0AA38LUF5</accession>
<organism evidence="14 15">
    <name type="scientific">Dioszegia hungarica</name>
    <dbReference type="NCBI Taxonomy" id="4972"/>
    <lineage>
        <taxon>Eukaryota</taxon>
        <taxon>Fungi</taxon>
        <taxon>Dikarya</taxon>
        <taxon>Basidiomycota</taxon>
        <taxon>Agaricomycotina</taxon>
        <taxon>Tremellomycetes</taxon>
        <taxon>Tremellales</taxon>
        <taxon>Bulleribasidiaceae</taxon>
        <taxon>Dioszegia</taxon>
    </lineage>
</organism>
<feature type="domain" description="Protein kinase" evidence="12">
    <location>
        <begin position="290"/>
        <end position="590"/>
    </location>
</feature>
<feature type="compositionally biased region" description="Pro residues" evidence="11">
    <location>
        <begin position="14"/>
        <end position="24"/>
    </location>
</feature>
<dbReference type="PANTHER" id="PTHR24356">
    <property type="entry name" value="SERINE/THREONINE-PROTEIN KINASE"/>
    <property type="match status" value="1"/>
</dbReference>
<sequence length="685" mass="77394">MFSRVLKSTNSGNPTPPSKEPPTTPSKTRSGHAHTKSQSQSSTAVPPSPSRIPVPTTPSSRSGMDRAGRDGYAKENVRTAPPPPSPHGDRSSYLSFLFPQQQQQQAAVSAPGTPVKVNKVAQPTIPHNPTTVSHTQQPQLQYGADEDVHMQTMRGTIDPRMLKGMPPGGAGGAMRYNPLERVQEDVHMKTVAREPAPPPKERVMQPWERELLDKAETKRKATVAQIYFLDYYFDLLGYLSARKKRLETFKVDTAERNVTGSDYNRELASYNGRERVVLRKRRTKLRVEHFRIIAQVGQGGYGSVYLARKNDSNEVCALKKMRKGTLAKMDEVKHVLVERDILTAVKTPWLVRLLYAFQDREHVYLAMEYVPGGDFRTLLNNSGVLKEEHARFYAAEMFMGVNELHKLGYIHRDLKPENFLVDGTGHVKLTDFGLATGALNPLRIDSMKNKLDQVKDQDLIFRSTLERRTMYRSMRMAEPRYADSVVGSPDYMPPEVLRGKTYTYSADYWSLGCILFEFLCGFPPFSGHTPEETWANLKNWHKVLRRPVYDRPEDLIFNLSDIAWDAVIRLIAHPKDRLSALPDVQSLPFFTPIPFSSLRARDPPFVPMLDGETDVGYFDSFESEADMAKYAEVFKKQRDVAAVEEKGGKAGRNNWVGFTFGRHVNAVPMPPRGPKPEGEPLQTIF</sequence>
<evidence type="ECO:0000313" key="15">
    <source>
        <dbReference type="Proteomes" id="UP001164286"/>
    </source>
</evidence>
<dbReference type="SMART" id="SM00220">
    <property type="entry name" value="S_TKc"/>
    <property type="match status" value="1"/>
</dbReference>
<dbReference type="PROSITE" id="PS50011">
    <property type="entry name" value="PROTEIN_KINASE_DOM"/>
    <property type="match status" value="1"/>
</dbReference>
<dbReference type="RefSeq" id="XP_052947304.1">
    <property type="nucleotide sequence ID" value="XM_053086759.1"/>
</dbReference>
<keyword evidence="15" id="KW-1185">Reference proteome</keyword>
<dbReference type="PROSITE" id="PS51285">
    <property type="entry name" value="AGC_KINASE_CTER"/>
    <property type="match status" value="1"/>
</dbReference>
<evidence type="ECO:0000259" key="13">
    <source>
        <dbReference type="PROSITE" id="PS51285"/>
    </source>
</evidence>
<evidence type="ECO:0000256" key="3">
    <source>
        <dbReference type="ARBA" id="ARBA00022553"/>
    </source>
</evidence>
<dbReference type="GO" id="GO:0005816">
    <property type="term" value="C:spindle pole body"/>
    <property type="evidence" value="ECO:0007669"/>
    <property type="project" value="TreeGrafter"/>
</dbReference>
<dbReference type="EMBL" id="JAKWFO010000004">
    <property type="protein sequence ID" value="KAI9637527.1"/>
    <property type="molecule type" value="Genomic_DNA"/>
</dbReference>
<dbReference type="PROSITE" id="PS00107">
    <property type="entry name" value="PROTEIN_KINASE_ATP"/>
    <property type="match status" value="1"/>
</dbReference>
<evidence type="ECO:0000256" key="4">
    <source>
        <dbReference type="ARBA" id="ARBA00022679"/>
    </source>
</evidence>
<protein>
    <recommendedName>
        <fullName evidence="1">non-specific serine/threonine protein kinase</fullName>
        <ecNumber evidence="1">2.7.11.1</ecNumber>
    </recommendedName>
</protein>
<reference evidence="14" key="1">
    <citation type="journal article" date="2022" name="G3 (Bethesda)">
        <title>High quality genome of the basidiomycete yeast Dioszegia hungarica PDD-24b-2 isolated from cloud water.</title>
        <authorList>
            <person name="Jarrige D."/>
            <person name="Haridas S."/>
            <person name="Bleykasten-Grosshans C."/>
            <person name="Joly M."/>
            <person name="Nadalig T."/>
            <person name="Sancelme M."/>
            <person name="Vuilleumier S."/>
            <person name="Grigoriev I.V."/>
            <person name="Amato P."/>
            <person name="Bringel F."/>
        </authorList>
    </citation>
    <scope>NUCLEOTIDE SEQUENCE</scope>
    <source>
        <strain evidence="14">PDD-24b-2</strain>
    </source>
</reference>
<keyword evidence="5 10" id="KW-0547">Nucleotide-binding</keyword>
<dbReference type="EC" id="2.7.11.1" evidence="1"/>
<evidence type="ECO:0000313" key="14">
    <source>
        <dbReference type="EMBL" id="KAI9637527.1"/>
    </source>
</evidence>
<comment type="catalytic activity">
    <reaction evidence="8">
        <text>L-threonyl-[protein] + ATP = O-phospho-L-threonyl-[protein] + ADP + H(+)</text>
        <dbReference type="Rhea" id="RHEA:46608"/>
        <dbReference type="Rhea" id="RHEA-COMP:11060"/>
        <dbReference type="Rhea" id="RHEA-COMP:11605"/>
        <dbReference type="ChEBI" id="CHEBI:15378"/>
        <dbReference type="ChEBI" id="CHEBI:30013"/>
        <dbReference type="ChEBI" id="CHEBI:30616"/>
        <dbReference type="ChEBI" id="CHEBI:61977"/>
        <dbReference type="ChEBI" id="CHEBI:456216"/>
        <dbReference type="EC" id="2.7.11.1"/>
    </reaction>
</comment>
<evidence type="ECO:0000259" key="12">
    <source>
        <dbReference type="PROSITE" id="PS50011"/>
    </source>
</evidence>
<evidence type="ECO:0000256" key="5">
    <source>
        <dbReference type="ARBA" id="ARBA00022741"/>
    </source>
</evidence>
<dbReference type="GO" id="GO:0035556">
    <property type="term" value="P:intracellular signal transduction"/>
    <property type="evidence" value="ECO:0007669"/>
    <property type="project" value="TreeGrafter"/>
</dbReference>
<dbReference type="InterPro" id="IPR011009">
    <property type="entry name" value="Kinase-like_dom_sf"/>
</dbReference>